<dbReference type="PANTHER" id="PTHR19143">
    <property type="entry name" value="FIBRINOGEN/TENASCIN/ANGIOPOEITIN"/>
    <property type="match status" value="1"/>
</dbReference>
<dbReference type="InterPro" id="IPR036056">
    <property type="entry name" value="Fibrinogen-like_C"/>
</dbReference>
<feature type="chain" id="PRO_5010827042" evidence="1">
    <location>
        <begin position="18"/>
        <end position="208"/>
    </location>
</feature>
<dbReference type="Gene3D" id="3.90.215.10">
    <property type="entry name" value="Gamma Fibrinogen, chain A, domain 1"/>
    <property type="match status" value="1"/>
</dbReference>
<dbReference type="VEuPathDB" id="VectorBase:ISCI013797"/>
<feature type="signal peptide" evidence="1">
    <location>
        <begin position="1"/>
        <end position="17"/>
    </location>
</feature>
<dbReference type="HOGENOM" id="CLU_1322217_0_0_1"/>
<dbReference type="InterPro" id="IPR014716">
    <property type="entry name" value="Fibrinogen_a/b/g_C_1"/>
</dbReference>
<organism>
    <name type="scientific">Ixodes scapularis</name>
    <name type="common">Black-legged tick</name>
    <name type="synonym">Deer tick</name>
    <dbReference type="NCBI Taxonomy" id="6945"/>
    <lineage>
        <taxon>Eukaryota</taxon>
        <taxon>Metazoa</taxon>
        <taxon>Ecdysozoa</taxon>
        <taxon>Arthropoda</taxon>
        <taxon>Chelicerata</taxon>
        <taxon>Arachnida</taxon>
        <taxon>Acari</taxon>
        <taxon>Parasitiformes</taxon>
        <taxon>Ixodida</taxon>
        <taxon>Ixodoidea</taxon>
        <taxon>Ixodidae</taxon>
        <taxon>Ixodinae</taxon>
        <taxon>Ixodes</taxon>
    </lineage>
</organism>
<dbReference type="STRING" id="6945.B7QJJ5"/>
<dbReference type="VEuPathDB" id="VectorBase:ISCP_010785"/>
<dbReference type="OrthoDB" id="6130531at2759"/>
<dbReference type="InterPro" id="IPR002181">
    <property type="entry name" value="Fibrinogen_a/b/g_C_dom"/>
</dbReference>
<evidence type="ECO:0000313" key="4">
    <source>
        <dbReference type="EnsemblMetazoa" id="ISCW013797-PA"/>
    </source>
</evidence>
<dbReference type="PANTHER" id="PTHR19143:SF458">
    <property type="entry name" value="FIBRINOGEN C-TERMINAL DOMAIN-CONTAINING PROTEIN-RELATED"/>
    <property type="match status" value="1"/>
</dbReference>
<proteinExistence type="predicted"/>
<dbReference type="NCBIfam" id="NF040941">
    <property type="entry name" value="GGGWT_bact"/>
    <property type="match status" value="1"/>
</dbReference>
<dbReference type="SMART" id="SM00186">
    <property type="entry name" value="FBG"/>
    <property type="match status" value="1"/>
</dbReference>
<dbReference type="EnsemblMetazoa" id="ISCW013797-RA">
    <property type="protein sequence ID" value="ISCW013797-PA"/>
    <property type="gene ID" value="ISCW013797"/>
</dbReference>
<sequence>MFVVVLFIPVVAGNVFAESSSRRVPEIMERSALWKTYTIFDPCNLKQSGKRTVSCAQLKREGNHESGYYSIAPYNQFLVWCDMDTDGGGWTTIQRRSKNAKGEGSFEKSLEEYETGFYGDPSSYWIGNDNLHALTSHPDKAQVLRIELTKENEQTIIVRYGKFTVGSKYDGYVLTCGDYSSPNGKYWHFHHASRIAYRAALVALCWNL</sequence>
<feature type="domain" description="Fibrinogen C-terminal" evidence="2">
    <location>
        <begin position="46"/>
        <end position="180"/>
    </location>
</feature>
<dbReference type="InterPro" id="IPR050373">
    <property type="entry name" value="Fibrinogen_C-term_domain"/>
</dbReference>
<dbReference type="InParanoid" id="B7QJJ5"/>
<evidence type="ECO:0000313" key="3">
    <source>
        <dbReference type="EMBL" id="EEC19017.1"/>
    </source>
</evidence>
<reference evidence="3 5" key="1">
    <citation type="submission" date="2008-03" db="EMBL/GenBank/DDBJ databases">
        <title>Annotation of Ixodes scapularis.</title>
        <authorList>
            <consortium name="Ixodes scapularis Genome Project Consortium"/>
            <person name="Caler E."/>
            <person name="Hannick L.I."/>
            <person name="Bidwell S."/>
            <person name="Joardar V."/>
            <person name="Thiagarajan M."/>
            <person name="Amedeo P."/>
            <person name="Galinsky K.J."/>
            <person name="Schobel S."/>
            <person name="Inman J."/>
            <person name="Hostetler J."/>
            <person name="Miller J."/>
            <person name="Hammond M."/>
            <person name="Megy K."/>
            <person name="Lawson D."/>
            <person name="Kodira C."/>
            <person name="Sutton G."/>
            <person name="Meyer J."/>
            <person name="Hill C.A."/>
            <person name="Birren B."/>
            <person name="Nene V."/>
            <person name="Collins F."/>
            <person name="Alarcon-Chaidez F."/>
            <person name="Wikel S."/>
            <person name="Strausberg R."/>
        </authorList>
    </citation>
    <scope>NUCLEOTIDE SEQUENCE [LARGE SCALE GENOMIC DNA]</scope>
    <source>
        <strain evidence="5">Wikel</strain>
        <strain evidence="3">Wikel colony</strain>
    </source>
</reference>
<dbReference type="AlphaFoldDB" id="B7QJJ5"/>
<keyword evidence="1" id="KW-0732">Signal</keyword>
<dbReference type="EMBL" id="ABJB010332844">
    <property type="status" value="NOT_ANNOTATED_CDS"/>
    <property type="molecule type" value="Genomic_DNA"/>
</dbReference>
<name>B7QJJ5_IXOSC</name>
<dbReference type="Proteomes" id="UP000001555">
    <property type="component" value="Unassembled WGS sequence"/>
</dbReference>
<gene>
    <name evidence="3" type="ORF">IscW_ISCW013797</name>
</gene>
<keyword evidence="5" id="KW-1185">Reference proteome</keyword>
<dbReference type="Pfam" id="PF00147">
    <property type="entry name" value="Fibrinogen_C"/>
    <property type="match status" value="1"/>
</dbReference>
<accession>B7QJJ5</accession>
<dbReference type="VEuPathDB" id="VectorBase:ISCW013797"/>
<reference evidence="4" key="2">
    <citation type="submission" date="2020-05" db="UniProtKB">
        <authorList>
            <consortium name="EnsemblMetazoa"/>
        </authorList>
    </citation>
    <scope>IDENTIFICATION</scope>
    <source>
        <strain evidence="4">wikel</strain>
    </source>
</reference>
<dbReference type="SUPFAM" id="SSF56496">
    <property type="entry name" value="Fibrinogen C-terminal domain-like"/>
    <property type="match status" value="1"/>
</dbReference>
<dbReference type="EMBL" id="ABJB011047472">
    <property type="status" value="NOT_ANNOTATED_CDS"/>
    <property type="molecule type" value="Genomic_DNA"/>
</dbReference>
<evidence type="ECO:0000259" key="2">
    <source>
        <dbReference type="PROSITE" id="PS51406"/>
    </source>
</evidence>
<dbReference type="EMBL" id="DS952746">
    <property type="protein sequence ID" value="EEC19017.1"/>
    <property type="molecule type" value="Genomic_DNA"/>
</dbReference>
<dbReference type="PaxDb" id="6945-B7QJJ5"/>
<dbReference type="EMBL" id="ABJB010488252">
    <property type="status" value="NOT_ANNOTATED_CDS"/>
    <property type="molecule type" value="Genomic_DNA"/>
</dbReference>
<evidence type="ECO:0000256" key="1">
    <source>
        <dbReference type="SAM" id="SignalP"/>
    </source>
</evidence>
<evidence type="ECO:0000313" key="5">
    <source>
        <dbReference type="Proteomes" id="UP000001555"/>
    </source>
</evidence>
<protein>
    <submittedName>
        <fullName evidence="3 4">Ixoderin B, putative</fullName>
    </submittedName>
</protein>
<dbReference type="PROSITE" id="PS51406">
    <property type="entry name" value="FIBRINOGEN_C_2"/>
    <property type="match status" value="1"/>
</dbReference>